<proteinExistence type="inferred from homology"/>
<dbReference type="GO" id="GO:0005730">
    <property type="term" value="C:nucleolus"/>
    <property type="evidence" value="ECO:0007669"/>
    <property type="project" value="TreeGrafter"/>
</dbReference>
<dbReference type="InterPro" id="IPR043141">
    <property type="entry name" value="Ribosomal_uL10-like_sf"/>
</dbReference>
<dbReference type="FunFam" id="3.90.105.20:FF:000003">
    <property type="entry name" value="Ribosome assembly factor mrt4"/>
    <property type="match status" value="1"/>
</dbReference>
<dbReference type="EMBL" id="CATOUU010000003">
    <property type="protein sequence ID" value="CAI9912808.1"/>
    <property type="molecule type" value="Genomic_DNA"/>
</dbReference>
<dbReference type="Proteomes" id="UP001642409">
    <property type="component" value="Unassembled WGS sequence"/>
</dbReference>
<dbReference type="InterPro" id="IPR043164">
    <property type="entry name" value="Ribosomal_uL10-like_insert_sf"/>
</dbReference>
<dbReference type="GO" id="GO:0000956">
    <property type="term" value="P:nuclear-transcribed mRNA catabolic process"/>
    <property type="evidence" value="ECO:0007669"/>
    <property type="project" value="TreeGrafter"/>
</dbReference>
<evidence type="ECO:0000313" key="3">
    <source>
        <dbReference type="EMBL" id="CAI9912808.1"/>
    </source>
</evidence>
<evidence type="ECO:0000313" key="9">
    <source>
        <dbReference type="Proteomes" id="UP001642409"/>
    </source>
</evidence>
<dbReference type="PANTHER" id="PTHR45841:SF1">
    <property type="entry name" value="MRNA TURNOVER PROTEIN 4 HOMOLOG"/>
    <property type="match status" value="1"/>
</dbReference>
<dbReference type="InterPro" id="IPR040637">
    <property type="entry name" value="Ribosomal_uL10-like_insert"/>
</dbReference>
<keyword evidence="4" id="KW-0689">Ribosomal protein</keyword>
<comment type="caution">
    <text evidence="4">The sequence shown here is derived from an EMBL/GenBank/DDBJ whole genome shotgun (WGS) entry which is preliminary data.</text>
</comment>
<dbReference type="Gene3D" id="3.30.70.1730">
    <property type="match status" value="1"/>
</dbReference>
<evidence type="ECO:0000313" key="7">
    <source>
        <dbReference type="EMBL" id="CAL6056568.1"/>
    </source>
</evidence>
<evidence type="ECO:0000256" key="1">
    <source>
        <dbReference type="ARBA" id="ARBA00008889"/>
    </source>
</evidence>
<feature type="domain" description="Large ribosomal subunit protein uL10-like insertion" evidence="2">
    <location>
        <begin position="128"/>
        <end position="196"/>
    </location>
</feature>
<dbReference type="GO" id="GO:0006364">
    <property type="term" value="P:rRNA processing"/>
    <property type="evidence" value="ECO:0007669"/>
    <property type="project" value="TreeGrafter"/>
</dbReference>
<dbReference type="InterPro" id="IPR001790">
    <property type="entry name" value="Ribosomal_uL10"/>
</dbReference>
<keyword evidence="9" id="KW-1185">Reference proteome</keyword>
<organism evidence="4">
    <name type="scientific">Hexamita inflata</name>
    <dbReference type="NCBI Taxonomy" id="28002"/>
    <lineage>
        <taxon>Eukaryota</taxon>
        <taxon>Metamonada</taxon>
        <taxon>Diplomonadida</taxon>
        <taxon>Hexamitidae</taxon>
        <taxon>Hexamitinae</taxon>
        <taxon>Hexamita</taxon>
    </lineage>
</organism>
<dbReference type="Pfam" id="PF00466">
    <property type="entry name" value="Ribosomal_L10"/>
    <property type="match status" value="1"/>
</dbReference>
<evidence type="ECO:0000259" key="2">
    <source>
        <dbReference type="Pfam" id="PF17777"/>
    </source>
</evidence>
<dbReference type="SUPFAM" id="SSF160369">
    <property type="entry name" value="Ribosomal protein L10-like"/>
    <property type="match status" value="1"/>
</dbReference>
<dbReference type="GO" id="GO:0005840">
    <property type="term" value="C:ribosome"/>
    <property type="evidence" value="ECO:0007669"/>
    <property type="project" value="UniProtKB-KW"/>
</dbReference>
<dbReference type="Pfam" id="PF17777">
    <property type="entry name" value="RL10P_insert"/>
    <property type="match status" value="1"/>
</dbReference>
<dbReference type="EMBL" id="CAXDID020000105">
    <property type="protein sequence ID" value="CAL6027614.1"/>
    <property type="molecule type" value="Genomic_DNA"/>
</dbReference>
<dbReference type="EMBL" id="CAXDID020000210">
    <property type="protein sequence ID" value="CAL6056568.1"/>
    <property type="molecule type" value="Genomic_DNA"/>
</dbReference>
<protein>
    <submittedName>
        <fullName evidence="4">Ribosomal protein L10</fullName>
    </submittedName>
    <submittedName>
        <fullName evidence="5">Ribosomal_protein L10</fullName>
    </submittedName>
</protein>
<dbReference type="InterPro" id="IPR051742">
    <property type="entry name" value="Ribosome_Assembly_uL10"/>
</dbReference>
<reference evidence="5 9" key="2">
    <citation type="submission" date="2024-07" db="EMBL/GenBank/DDBJ databases">
        <authorList>
            <person name="Akdeniz Z."/>
        </authorList>
    </citation>
    <scope>NUCLEOTIDE SEQUENCE [LARGE SCALE GENOMIC DNA]</scope>
</reference>
<dbReference type="Gene3D" id="3.90.105.20">
    <property type="match status" value="1"/>
</dbReference>
<evidence type="ECO:0000313" key="4">
    <source>
        <dbReference type="EMBL" id="CAI9922708.1"/>
    </source>
</evidence>
<keyword evidence="4" id="KW-0687">Ribonucleoprotein</keyword>
<evidence type="ECO:0000313" key="5">
    <source>
        <dbReference type="EMBL" id="CAL5998787.1"/>
    </source>
</evidence>
<gene>
    <name evidence="4" type="ORF">HINF_LOCUS10353</name>
    <name evidence="5" type="ORF">HINF_LOCUS15908</name>
    <name evidence="6" type="ORF">HINF_LOCUS31409</name>
    <name evidence="3" type="ORF">HINF_LOCUS453</name>
    <name evidence="7" type="ORF">HINF_LOCUS47089</name>
    <name evidence="8" type="ORF">HINF_LOCUS49905</name>
</gene>
<dbReference type="GO" id="GO:0042273">
    <property type="term" value="P:ribosomal large subunit biogenesis"/>
    <property type="evidence" value="ECO:0007669"/>
    <property type="project" value="TreeGrafter"/>
</dbReference>
<dbReference type="PANTHER" id="PTHR45841">
    <property type="entry name" value="MRNA TURNOVER PROTEIN 4 MRTO4"/>
    <property type="match status" value="1"/>
</dbReference>
<dbReference type="GO" id="GO:0030687">
    <property type="term" value="C:preribosome, large subunit precursor"/>
    <property type="evidence" value="ECO:0007669"/>
    <property type="project" value="TreeGrafter"/>
</dbReference>
<comment type="similarity">
    <text evidence="1">Belongs to the universal ribosomal protein uL10 family.</text>
</comment>
<dbReference type="EMBL" id="CATOUU010000260">
    <property type="protein sequence ID" value="CAI9922708.1"/>
    <property type="molecule type" value="Genomic_DNA"/>
</dbReference>
<evidence type="ECO:0000313" key="8">
    <source>
        <dbReference type="EMBL" id="CAL6061843.1"/>
    </source>
</evidence>
<dbReference type="EMBL" id="CAXDID020000038">
    <property type="protein sequence ID" value="CAL5998787.1"/>
    <property type="molecule type" value="Genomic_DNA"/>
</dbReference>
<dbReference type="AlphaFoldDB" id="A0AA86TV32"/>
<accession>A0AA86TV32</accession>
<sequence length="229" mass="25884">MPHGKRTREVNLTQVKKQTKDQKKDLVEQIKSIINDYSDIYVVYYNNESSKALQTLRETVQESKFSFASNNALQLALGKTAETSLAPRTHLLSKIIQRKCALMFTNLKAEDVKQQLEAATQTAYVQGGQIATQTIVIEQGHLNKDLYAGTLEPELRRLGMPTKLDNEVILVTENYTICEEGKQLNGAQASLLRHFGYQLAEFKIEPVCAWLKADQDILLLKDELAELLD</sequence>
<dbReference type="GO" id="GO:0003723">
    <property type="term" value="F:RNA binding"/>
    <property type="evidence" value="ECO:0007669"/>
    <property type="project" value="TreeGrafter"/>
</dbReference>
<dbReference type="EMBL" id="CAXDID020000236">
    <property type="protein sequence ID" value="CAL6061843.1"/>
    <property type="molecule type" value="Genomic_DNA"/>
</dbReference>
<reference evidence="4" key="1">
    <citation type="submission" date="2023-06" db="EMBL/GenBank/DDBJ databases">
        <authorList>
            <person name="Kurt Z."/>
        </authorList>
    </citation>
    <scope>NUCLEOTIDE SEQUENCE</scope>
</reference>
<name>A0AA86TV32_9EUKA</name>
<evidence type="ECO:0000313" key="6">
    <source>
        <dbReference type="EMBL" id="CAL6027614.1"/>
    </source>
</evidence>